<keyword evidence="2 5" id="KW-0132">Cell division</keyword>
<keyword evidence="1 5" id="KW-1003">Cell membrane</keyword>
<dbReference type="InterPro" id="IPR050696">
    <property type="entry name" value="FtsA/MreB"/>
</dbReference>
<dbReference type="InterPro" id="IPR020823">
    <property type="entry name" value="Cell_div_FtsA"/>
</dbReference>
<dbReference type="Gene3D" id="3.30.420.40">
    <property type="match status" value="2"/>
</dbReference>
<evidence type="ECO:0000256" key="1">
    <source>
        <dbReference type="ARBA" id="ARBA00022475"/>
    </source>
</evidence>
<evidence type="ECO:0000313" key="9">
    <source>
        <dbReference type="Proteomes" id="UP001225644"/>
    </source>
</evidence>
<comment type="subunit">
    <text evidence="5">Self-interacts. Interacts with FtsZ.</text>
</comment>
<evidence type="ECO:0000256" key="3">
    <source>
        <dbReference type="ARBA" id="ARBA00023136"/>
    </source>
</evidence>
<dbReference type="Pfam" id="PF14450">
    <property type="entry name" value="FtsA"/>
    <property type="match status" value="1"/>
</dbReference>
<sequence length="405" mass="42556">MTGKEVVAGLDVGTSSMVAVVARVADPGRAVGVGWCPSLGMRKGIVIDVEGAAQAVRRAVEMAQEAARCRIGTICVGFSGHGVNVLTRHADITIGHGGKITTGDVADLIQILRQVEVPAGRRVLQVVPVEFMIDGMPKRDNPVGCTGSKLSLEARVVTVDSQMVGQLVTAVESAGLRVAEVVLNPLVVAQGVLSTVERELGAALVDLGGGTTAVTVFKSGTLMDMTVIPVGGEHITSDLAIGVRTSLDAAEKVKREIGLFPQETVFVELPSMGGLASRRASLATIRQIIESRVLEILDLIKQSIARLTRGKALPGGVVLTGGGSFLKGLTDLASRVLQLPVRVATTEPDWQAARFLARHAAAWVAGRENHRLAMAAGEFRFGPRGVRQIFAHLRRSYPHGSGTDG</sequence>
<comment type="caution">
    <text evidence="8">The sequence shown here is derived from an EMBL/GenBank/DDBJ whole genome shotgun (WGS) entry which is preliminary data.</text>
</comment>
<reference evidence="8 9" key="1">
    <citation type="submission" date="2023-07" db="EMBL/GenBank/DDBJ databases">
        <title>Genomic Encyclopedia of Type Strains, Phase IV (KMG-IV): sequencing the most valuable type-strain genomes for metagenomic binning, comparative biology and taxonomic classification.</title>
        <authorList>
            <person name="Goeker M."/>
        </authorList>
    </citation>
    <scope>NUCLEOTIDE SEQUENCE [LARGE SCALE GENOMIC DNA]</scope>
    <source>
        <strain evidence="8 9">DSM 12396</strain>
    </source>
</reference>
<keyword evidence="4 5" id="KW-0131">Cell cycle</keyword>
<comment type="subcellular location">
    <subcellularLocation>
        <location evidence="5">Cell membrane</location>
        <topology evidence="5">Peripheral membrane protein</topology>
        <orientation evidence="5">Cytoplasmic side</orientation>
    </subcellularLocation>
    <text evidence="5">Localizes to the Z ring in an FtsZ-dependent manner. Targeted to the membrane through a conserved C-terminal amphipathic helix.</text>
</comment>
<dbReference type="NCBIfam" id="TIGR01174">
    <property type="entry name" value="ftsA"/>
    <property type="match status" value="1"/>
</dbReference>
<dbReference type="InterPro" id="IPR003494">
    <property type="entry name" value="SHS2_FtsA"/>
</dbReference>
<dbReference type="Pfam" id="PF02491">
    <property type="entry name" value="SHS2_FTSA"/>
    <property type="match status" value="1"/>
</dbReference>
<evidence type="ECO:0000313" key="8">
    <source>
        <dbReference type="EMBL" id="MDQ0286963.1"/>
    </source>
</evidence>
<dbReference type="PANTHER" id="PTHR32432">
    <property type="entry name" value="CELL DIVISION PROTEIN FTSA-RELATED"/>
    <property type="match status" value="1"/>
</dbReference>
<dbReference type="PANTHER" id="PTHR32432:SF4">
    <property type="entry name" value="CELL DIVISION PROTEIN FTSA"/>
    <property type="match status" value="1"/>
</dbReference>
<dbReference type="Proteomes" id="UP001225644">
    <property type="component" value="Unassembled WGS sequence"/>
</dbReference>
<evidence type="ECO:0000256" key="2">
    <source>
        <dbReference type="ARBA" id="ARBA00022618"/>
    </source>
</evidence>
<dbReference type="SUPFAM" id="SSF53067">
    <property type="entry name" value="Actin-like ATPase domain"/>
    <property type="match status" value="2"/>
</dbReference>
<evidence type="ECO:0000256" key="4">
    <source>
        <dbReference type="ARBA" id="ARBA00023306"/>
    </source>
</evidence>
<keyword evidence="3 5" id="KW-0472">Membrane</keyword>
<comment type="similarity">
    <text evidence="5 6">Belongs to the FtsA/MreB family.</text>
</comment>
<feature type="domain" description="SHS2" evidence="7">
    <location>
        <begin position="7"/>
        <end position="192"/>
    </location>
</feature>
<accession>A0ABU0B2L3</accession>
<dbReference type="HAMAP" id="MF_02033">
    <property type="entry name" value="FtsA"/>
    <property type="match status" value="1"/>
</dbReference>
<evidence type="ECO:0000259" key="7">
    <source>
        <dbReference type="SMART" id="SM00842"/>
    </source>
</evidence>
<name>A0ABU0B2L3_9FIRM</name>
<dbReference type="PIRSF" id="PIRSF003101">
    <property type="entry name" value="FtsA"/>
    <property type="match status" value="1"/>
</dbReference>
<dbReference type="InterPro" id="IPR043129">
    <property type="entry name" value="ATPase_NBD"/>
</dbReference>
<gene>
    <name evidence="5" type="primary">ftsA</name>
    <name evidence="8" type="ORF">J2Z49_002080</name>
</gene>
<dbReference type="SMART" id="SM00842">
    <property type="entry name" value="FtsA"/>
    <property type="match status" value="1"/>
</dbReference>
<evidence type="ECO:0000256" key="5">
    <source>
        <dbReference type="HAMAP-Rule" id="MF_02033"/>
    </source>
</evidence>
<dbReference type="EMBL" id="JAUSUX010000016">
    <property type="protein sequence ID" value="MDQ0286963.1"/>
    <property type="molecule type" value="Genomic_DNA"/>
</dbReference>
<protein>
    <recommendedName>
        <fullName evidence="5 6">Cell division protein FtsA</fullName>
    </recommendedName>
</protein>
<keyword evidence="9" id="KW-1185">Reference proteome</keyword>
<comment type="function">
    <text evidence="5 6">Cell division protein that is involved in the assembly of the Z ring. May serve as a membrane anchor for the Z ring.</text>
</comment>
<dbReference type="RefSeq" id="WP_307402750.1">
    <property type="nucleotide sequence ID" value="NZ_JAUSUX010000016.1"/>
</dbReference>
<proteinExistence type="inferred from homology"/>
<dbReference type="CDD" id="cd24048">
    <property type="entry name" value="ASKHA_NBD_FtsA"/>
    <property type="match status" value="1"/>
</dbReference>
<dbReference type="GO" id="GO:0051301">
    <property type="term" value="P:cell division"/>
    <property type="evidence" value="ECO:0007669"/>
    <property type="project" value="UniProtKB-KW"/>
</dbReference>
<organism evidence="8 9">
    <name type="scientific">Desulfofundulus luciae</name>
    <dbReference type="NCBI Taxonomy" id="74702"/>
    <lineage>
        <taxon>Bacteria</taxon>
        <taxon>Bacillati</taxon>
        <taxon>Bacillota</taxon>
        <taxon>Clostridia</taxon>
        <taxon>Eubacteriales</taxon>
        <taxon>Peptococcaceae</taxon>
        <taxon>Desulfofundulus</taxon>
    </lineage>
</organism>
<evidence type="ECO:0000256" key="6">
    <source>
        <dbReference type="PIRNR" id="PIRNR003101"/>
    </source>
</evidence>